<dbReference type="EMBL" id="CP159373">
    <property type="protein sequence ID" value="XCN74979.1"/>
    <property type="molecule type" value="Genomic_DNA"/>
</dbReference>
<dbReference type="AlphaFoldDB" id="A0AAU8M0F0"/>
<evidence type="ECO:0008006" key="2">
    <source>
        <dbReference type="Google" id="ProtNLM"/>
    </source>
</evidence>
<organism evidence="1">
    <name type="scientific">Candidatus Electrothrix aestuarii</name>
    <dbReference type="NCBI Taxonomy" id="3062594"/>
    <lineage>
        <taxon>Bacteria</taxon>
        <taxon>Pseudomonadati</taxon>
        <taxon>Thermodesulfobacteriota</taxon>
        <taxon>Desulfobulbia</taxon>
        <taxon>Desulfobulbales</taxon>
        <taxon>Desulfobulbaceae</taxon>
        <taxon>Candidatus Electrothrix</taxon>
    </lineage>
</organism>
<dbReference type="PROSITE" id="PS51257">
    <property type="entry name" value="PROKAR_LIPOPROTEIN"/>
    <property type="match status" value="1"/>
</dbReference>
<protein>
    <recommendedName>
        <fullName evidence="2">Outer membrane protein assembly factor BamE</fullName>
    </recommendedName>
</protein>
<name>A0AAU8M0F0_9BACT</name>
<reference evidence="1" key="1">
    <citation type="journal article" date="2024" name="Syst. Appl. Microbiol.">
        <title>First single-strain enrichments of Electrothrix cable bacteria, description of E. aestuarii sp. nov. and E. rattekaaiensis sp. nov., and proposal of a cable bacteria taxonomy following the rules of the SeqCode.</title>
        <authorList>
            <person name="Plum-Jensen L.E."/>
            <person name="Schramm A."/>
            <person name="Marshall I.P.G."/>
        </authorList>
    </citation>
    <scope>NUCLEOTIDE SEQUENCE</scope>
    <source>
        <strain evidence="1">Rat1</strain>
    </source>
</reference>
<sequence>MQRFVSLSLFWVFATLSILVGCSSKPVRHLASDAALVEPGKSTRQDVLRYLGKPDRRRSISPGVEEYVYYNEKKGFLAGLPLVGGMVDPESYEMILVTLDGDTVTDSDFLIHKEDDKDWAADQDGDELP</sequence>
<gene>
    <name evidence="1" type="ORF">Q3M24_09660</name>
</gene>
<reference evidence="1" key="2">
    <citation type="submission" date="2024-06" db="EMBL/GenBank/DDBJ databases">
        <authorList>
            <person name="Plum-Jensen L.E."/>
            <person name="Schramm A."/>
            <person name="Marshall I.P.G."/>
        </authorList>
    </citation>
    <scope>NUCLEOTIDE SEQUENCE</scope>
    <source>
        <strain evidence="1">Rat1</strain>
    </source>
</reference>
<evidence type="ECO:0000313" key="1">
    <source>
        <dbReference type="EMBL" id="XCN74979.1"/>
    </source>
</evidence>
<dbReference type="KEGG" id="eaj:Q3M24_09660"/>
<proteinExistence type="predicted"/>
<accession>A0AAU8M0F0</accession>